<keyword evidence="2" id="KW-1185">Reference proteome</keyword>
<evidence type="ECO:0000256" key="1">
    <source>
        <dbReference type="SAM" id="Phobius"/>
    </source>
</evidence>
<dbReference type="AlphaFoldDB" id="A0A914VX96"/>
<reference evidence="3" key="1">
    <citation type="submission" date="2022-11" db="UniProtKB">
        <authorList>
            <consortium name="WormBaseParasite"/>
        </authorList>
    </citation>
    <scope>IDENTIFICATION</scope>
</reference>
<name>A0A914VX96_9BILA</name>
<keyword evidence="1" id="KW-0472">Membrane</keyword>
<feature type="transmembrane region" description="Helical" evidence="1">
    <location>
        <begin position="70"/>
        <end position="88"/>
    </location>
</feature>
<dbReference type="Proteomes" id="UP000887566">
    <property type="component" value="Unplaced"/>
</dbReference>
<evidence type="ECO:0000313" key="2">
    <source>
        <dbReference type="Proteomes" id="UP000887566"/>
    </source>
</evidence>
<dbReference type="WBParaSite" id="PSAMB.scaffold2755size21458.g18963.t1">
    <property type="protein sequence ID" value="PSAMB.scaffold2755size21458.g18963.t1"/>
    <property type="gene ID" value="PSAMB.scaffold2755size21458.g18963"/>
</dbReference>
<sequence>MVGLNVFNFLGYSLLCTWMNEKSRAVQGDLHTMVPHDANIHRWVDTFHRKSMDTSWGLTIGKFFLLERSAFIGLMSAIITFLALYGQFAESDSPKNGTSSIDIEALMQQARG</sequence>
<proteinExistence type="predicted"/>
<organism evidence="2 3">
    <name type="scientific">Plectus sambesii</name>
    <dbReference type="NCBI Taxonomy" id="2011161"/>
    <lineage>
        <taxon>Eukaryota</taxon>
        <taxon>Metazoa</taxon>
        <taxon>Ecdysozoa</taxon>
        <taxon>Nematoda</taxon>
        <taxon>Chromadorea</taxon>
        <taxon>Plectida</taxon>
        <taxon>Plectina</taxon>
        <taxon>Plectoidea</taxon>
        <taxon>Plectidae</taxon>
        <taxon>Plectus</taxon>
    </lineage>
</organism>
<keyword evidence="1" id="KW-1133">Transmembrane helix</keyword>
<protein>
    <submittedName>
        <fullName evidence="3">Uncharacterized protein</fullName>
    </submittedName>
</protein>
<accession>A0A914VX96</accession>
<keyword evidence="1" id="KW-0812">Transmembrane</keyword>
<evidence type="ECO:0000313" key="3">
    <source>
        <dbReference type="WBParaSite" id="PSAMB.scaffold2755size21458.g18963.t1"/>
    </source>
</evidence>